<proteinExistence type="predicted"/>
<keyword evidence="2" id="KW-1185">Reference proteome</keyword>
<reference evidence="1 2" key="1">
    <citation type="submission" date="2021-06" db="EMBL/GenBank/DDBJ databases">
        <title>A haploid diamondback moth (Plutella xylostella L.) genome assembly resolves 31 chromosomes and identifies a diamide resistance mutation.</title>
        <authorList>
            <person name="Ward C.M."/>
            <person name="Perry K.D."/>
            <person name="Baker G."/>
            <person name="Powis K."/>
            <person name="Heckel D.G."/>
            <person name="Baxter S.W."/>
        </authorList>
    </citation>
    <scope>NUCLEOTIDE SEQUENCE [LARGE SCALE GENOMIC DNA]</scope>
    <source>
        <strain evidence="1 2">LV</strain>
        <tissue evidence="1">Single pupa</tissue>
    </source>
</reference>
<dbReference type="Proteomes" id="UP000823941">
    <property type="component" value="Chromosome 4"/>
</dbReference>
<dbReference type="EMBL" id="JAHIBW010000004">
    <property type="protein sequence ID" value="KAG7311872.1"/>
    <property type="molecule type" value="Genomic_DNA"/>
</dbReference>
<protein>
    <submittedName>
        <fullName evidence="1">Uncharacterized protein</fullName>
    </submittedName>
</protein>
<sequence length="50" mass="5629">MSPSWGRRRRFIRVYSRAPAPSPPPVWAPPVPGRTWAPPWPPPPPPPPAR</sequence>
<accession>A0ABQ7R3I4</accession>
<evidence type="ECO:0000313" key="1">
    <source>
        <dbReference type="EMBL" id="KAG7311872.1"/>
    </source>
</evidence>
<gene>
    <name evidence="1" type="ORF">JYU34_002956</name>
</gene>
<name>A0ABQ7R3I4_PLUXY</name>
<comment type="caution">
    <text evidence="1">The sequence shown here is derived from an EMBL/GenBank/DDBJ whole genome shotgun (WGS) entry which is preliminary data.</text>
</comment>
<evidence type="ECO:0000313" key="2">
    <source>
        <dbReference type="Proteomes" id="UP000823941"/>
    </source>
</evidence>
<organism evidence="1 2">
    <name type="scientific">Plutella xylostella</name>
    <name type="common">Diamondback moth</name>
    <name type="synonym">Plutella maculipennis</name>
    <dbReference type="NCBI Taxonomy" id="51655"/>
    <lineage>
        <taxon>Eukaryota</taxon>
        <taxon>Metazoa</taxon>
        <taxon>Ecdysozoa</taxon>
        <taxon>Arthropoda</taxon>
        <taxon>Hexapoda</taxon>
        <taxon>Insecta</taxon>
        <taxon>Pterygota</taxon>
        <taxon>Neoptera</taxon>
        <taxon>Endopterygota</taxon>
        <taxon>Lepidoptera</taxon>
        <taxon>Glossata</taxon>
        <taxon>Ditrysia</taxon>
        <taxon>Yponomeutoidea</taxon>
        <taxon>Plutellidae</taxon>
        <taxon>Plutella</taxon>
    </lineage>
</organism>